<proteinExistence type="predicted"/>
<dbReference type="HOGENOM" id="CLU_1821461_0_0_6"/>
<sequence length="153" mass="17832">MILRAKGKSFEMEVLGYEFPSAIDYDDANWLNIKIQASDKDQSWEASDSCLLTCELIELKQWLEKISKGKKVDPHISFLEGELAFGFNSNDNELVVELNFNFHPKGDSYKYGDEGDKKYLISFPMEKGNLHAYESINRFLESYPERLKQFKKR</sequence>
<organism evidence="1 2">
    <name type="scientific">Marinobacter lipolyticus SM19</name>
    <dbReference type="NCBI Taxonomy" id="1318628"/>
    <lineage>
        <taxon>Bacteria</taxon>
        <taxon>Pseudomonadati</taxon>
        <taxon>Pseudomonadota</taxon>
        <taxon>Gammaproteobacteria</taxon>
        <taxon>Pseudomonadales</taxon>
        <taxon>Marinobacteraceae</taxon>
        <taxon>Marinobacter</taxon>
    </lineage>
</organism>
<keyword evidence="2" id="KW-1185">Reference proteome</keyword>
<evidence type="ECO:0000313" key="2">
    <source>
        <dbReference type="Proteomes" id="UP000016540"/>
    </source>
</evidence>
<dbReference type="Proteomes" id="UP000016540">
    <property type="component" value="Unassembled WGS sequence"/>
</dbReference>
<dbReference type="InterPro" id="IPR056510">
    <property type="entry name" value="WapI"/>
</dbReference>
<dbReference type="Pfam" id="PF24716">
    <property type="entry name" value="WapI"/>
    <property type="match status" value="1"/>
</dbReference>
<evidence type="ECO:0000313" key="1">
    <source>
        <dbReference type="EMBL" id="EON91941.1"/>
    </source>
</evidence>
<dbReference type="AlphaFoldDB" id="R8B028"/>
<dbReference type="EMBL" id="ASAD01000011">
    <property type="protein sequence ID" value="EON91941.1"/>
    <property type="molecule type" value="Genomic_DNA"/>
</dbReference>
<gene>
    <name evidence="1" type="ORF">MARLIPOL_09966</name>
</gene>
<reference evidence="1 2" key="1">
    <citation type="journal article" date="2013" name="Genome Announc.">
        <title>Draft Genome Sequence of the Moderately Halophilic Bacterium Marinobacter lipolyticus Strain SM19.</title>
        <authorList>
            <person name="Papke R.T."/>
            <person name="de la Haba R.R."/>
            <person name="Infante-Dominguez C."/>
            <person name="Perez D."/>
            <person name="Sanchez-Porro C."/>
            <person name="Lapierre P."/>
            <person name="Ventosa A."/>
        </authorList>
    </citation>
    <scope>NUCLEOTIDE SEQUENCE [LARGE SCALE GENOMIC DNA]</scope>
    <source>
        <strain evidence="1 2">SM19</strain>
    </source>
</reference>
<comment type="caution">
    <text evidence="1">The sequence shown here is derived from an EMBL/GenBank/DDBJ whole genome shotgun (WGS) entry which is preliminary data.</text>
</comment>
<protein>
    <submittedName>
        <fullName evidence="1">Uncharacterized protein</fullName>
    </submittedName>
</protein>
<accession>R8B028</accession>
<name>R8B028_9GAMM</name>
<dbReference type="STRING" id="1318628.MARLIPOL_09966"/>